<dbReference type="EMBL" id="JACVVK020000542">
    <property type="protein sequence ID" value="KAK7467735.1"/>
    <property type="molecule type" value="Genomic_DNA"/>
</dbReference>
<feature type="region of interest" description="Disordered" evidence="1">
    <location>
        <begin position="1"/>
        <end position="20"/>
    </location>
</feature>
<organism evidence="2 3">
    <name type="scientific">Batillaria attramentaria</name>
    <dbReference type="NCBI Taxonomy" id="370345"/>
    <lineage>
        <taxon>Eukaryota</taxon>
        <taxon>Metazoa</taxon>
        <taxon>Spiralia</taxon>
        <taxon>Lophotrochozoa</taxon>
        <taxon>Mollusca</taxon>
        <taxon>Gastropoda</taxon>
        <taxon>Caenogastropoda</taxon>
        <taxon>Sorbeoconcha</taxon>
        <taxon>Cerithioidea</taxon>
        <taxon>Batillariidae</taxon>
        <taxon>Batillaria</taxon>
    </lineage>
</organism>
<proteinExistence type="predicted"/>
<keyword evidence="3" id="KW-1185">Reference proteome</keyword>
<accession>A0ABD0J9X4</accession>
<feature type="compositionally biased region" description="Low complexity" evidence="1">
    <location>
        <begin position="11"/>
        <end position="20"/>
    </location>
</feature>
<evidence type="ECO:0000313" key="2">
    <source>
        <dbReference type="EMBL" id="KAK7467735.1"/>
    </source>
</evidence>
<sequence length="84" mass="8952">MPTNPPAIPKSSRSSLKDSSVSFQLSMVSERCSRRQAGYSEVAHGPYIQRDKRVARSRGVLSISTALGASQTLSAAGDRASERG</sequence>
<dbReference type="AlphaFoldDB" id="A0ABD0J9X4"/>
<reference evidence="2 3" key="1">
    <citation type="journal article" date="2023" name="Sci. Data">
        <title>Genome assembly of the Korean intertidal mud-creeper Batillaria attramentaria.</title>
        <authorList>
            <person name="Patra A.K."/>
            <person name="Ho P.T."/>
            <person name="Jun S."/>
            <person name="Lee S.J."/>
            <person name="Kim Y."/>
            <person name="Won Y.J."/>
        </authorList>
    </citation>
    <scope>NUCLEOTIDE SEQUENCE [LARGE SCALE GENOMIC DNA]</scope>
    <source>
        <strain evidence="2">Wonlab-2016</strain>
    </source>
</reference>
<protein>
    <submittedName>
        <fullName evidence="2">Uncharacterized protein</fullName>
    </submittedName>
</protein>
<name>A0ABD0J9X4_9CAEN</name>
<gene>
    <name evidence="2" type="ORF">BaRGS_00037043</name>
</gene>
<evidence type="ECO:0000313" key="3">
    <source>
        <dbReference type="Proteomes" id="UP001519460"/>
    </source>
</evidence>
<comment type="caution">
    <text evidence="2">The sequence shown here is derived from an EMBL/GenBank/DDBJ whole genome shotgun (WGS) entry which is preliminary data.</text>
</comment>
<dbReference type="Proteomes" id="UP001519460">
    <property type="component" value="Unassembled WGS sequence"/>
</dbReference>
<evidence type="ECO:0000256" key="1">
    <source>
        <dbReference type="SAM" id="MobiDB-lite"/>
    </source>
</evidence>